<accession>A0A0F9JPH8</accession>
<name>A0A0F9JPH8_9ZZZZ</name>
<gene>
    <name evidence="1" type="ORF">LCGC14_1427800</name>
</gene>
<protein>
    <submittedName>
        <fullName evidence="1">Uncharacterized protein</fullName>
    </submittedName>
</protein>
<sequence length="105" mass="11630">MIVETKKGKLPIRYGWNALAQFGDLTGRTMTEILELNMAKFSMSDTLKFIYVGLVDGAKNEGEECKVENEYDVGEMVDEDAELVIKVMNIFSEQSAAKGGGSKKK</sequence>
<proteinExistence type="predicted"/>
<reference evidence="1" key="1">
    <citation type="journal article" date="2015" name="Nature">
        <title>Complex archaea that bridge the gap between prokaryotes and eukaryotes.</title>
        <authorList>
            <person name="Spang A."/>
            <person name="Saw J.H."/>
            <person name="Jorgensen S.L."/>
            <person name="Zaremba-Niedzwiedzka K."/>
            <person name="Martijn J."/>
            <person name="Lind A.E."/>
            <person name="van Eijk R."/>
            <person name="Schleper C."/>
            <person name="Guy L."/>
            <person name="Ettema T.J."/>
        </authorList>
    </citation>
    <scope>NUCLEOTIDE SEQUENCE</scope>
</reference>
<organism evidence="1">
    <name type="scientific">marine sediment metagenome</name>
    <dbReference type="NCBI Taxonomy" id="412755"/>
    <lineage>
        <taxon>unclassified sequences</taxon>
        <taxon>metagenomes</taxon>
        <taxon>ecological metagenomes</taxon>
    </lineage>
</organism>
<comment type="caution">
    <text evidence="1">The sequence shown here is derived from an EMBL/GenBank/DDBJ whole genome shotgun (WGS) entry which is preliminary data.</text>
</comment>
<dbReference type="EMBL" id="LAZR01009587">
    <property type="protein sequence ID" value="KKM71724.1"/>
    <property type="molecule type" value="Genomic_DNA"/>
</dbReference>
<evidence type="ECO:0000313" key="1">
    <source>
        <dbReference type="EMBL" id="KKM71724.1"/>
    </source>
</evidence>
<dbReference type="AlphaFoldDB" id="A0A0F9JPH8"/>